<comment type="caution">
    <text evidence="2">The sequence shown here is derived from an EMBL/GenBank/DDBJ whole genome shotgun (WGS) entry which is preliminary data.</text>
</comment>
<feature type="region of interest" description="Disordered" evidence="1">
    <location>
        <begin position="98"/>
        <end position="117"/>
    </location>
</feature>
<feature type="compositionally biased region" description="Basic and acidic residues" evidence="1">
    <location>
        <begin position="101"/>
        <end position="111"/>
    </location>
</feature>
<sequence>MTSGLKDGVGQESFTLFCKDEGAMFTQDDECSEAFTFWVKTALFRSKGGHAVESAEDGKLNSLCANELSSCQTWPRGSLFGHVCPSESLQIQIGRLVQNENNKDTDTDKTKRTLLPK</sequence>
<organism evidence="2 3">
    <name type="scientific">Neotoma lepida</name>
    <name type="common">Desert woodrat</name>
    <dbReference type="NCBI Taxonomy" id="56216"/>
    <lineage>
        <taxon>Eukaryota</taxon>
        <taxon>Metazoa</taxon>
        <taxon>Chordata</taxon>
        <taxon>Craniata</taxon>
        <taxon>Vertebrata</taxon>
        <taxon>Euteleostomi</taxon>
        <taxon>Mammalia</taxon>
        <taxon>Eutheria</taxon>
        <taxon>Euarchontoglires</taxon>
        <taxon>Glires</taxon>
        <taxon>Rodentia</taxon>
        <taxon>Myomorpha</taxon>
        <taxon>Muroidea</taxon>
        <taxon>Cricetidae</taxon>
        <taxon>Neotominae</taxon>
        <taxon>Neotoma</taxon>
    </lineage>
</organism>
<reference evidence="2 3" key="1">
    <citation type="submission" date="2016-06" db="EMBL/GenBank/DDBJ databases">
        <title>The Draft Genome Sequence and Annotation of the Desert Woodrat Neotoma lepida.</title>
        <authorList>
            <person name="Campbell M."/>
            <person name="Oakeson K.F."/>
            <person name="Yandell M."/>
            <person name="Halpert J.R."/>
            <person name="Dearing D."/>
        </authorList>
    </citation>
    <scope>NUCLEOTIDE SEQUENCE [LARGE SCALE GENOMIC DNA]</scope>
    <source>
        <strain evidence="2">417</strain>
        <tissue evidence="2">Liver</tissue>
    </source>
</reference>
<keyword evidence="3" id="KW-1185">Reference proteome</keyword>
<dbReference type="Proteomes" id="UP000092124">
    <property type="component" value="Unassembled WGS sequence"/>
</dbReference>
<accession>A0A1A6HEN4</accession>
<dbReference type="AlphaFoldDB" id="A0A1A6HEN4"/>
<dbReference type="EMBL" id="LZPO01035005">
    <property type="protein sequence ID" value="OBS76097.1"/>
    <property type="molecule type" value="Genomic_DNA"/>
</dbReference>
<protein>
    <submittedName>
        <fullName evidence="2">Uncharacterized protein</fullName>
    </submittedName>
</protein>
<evidence type="ECO:0000313" key="2">
    <source>
        <dbReference type="EMBL" id="OBS76097.1"/>
    </source>
</evidence>
<proteinExistence type="predicted"/>
<evidence type="ECO:0000313" key="3">
    <source>
        <dbReference type="Proteomes" id="UP000092124"/>
    </source>
</evidence>
<gene>
    <name evidence="2" type="ORF">A6R68_17448</name>
</gene>
<evidence type="ECO:0000256" key="1">
    <source>
        <dbReference type="SAM" id="MobiDB-lite"/>
    </source>
</evidence>
<name>A0A1A6HEN4_NEOLE</name>